<reference evidence="1 2" key="2">
    <citation type="journal article" date="2022" name="Mol. Ecol. Resour.">
        <title>The genomes of chicory, endive, great burdock and yacon provide insights into Asteraceae paleo-polyploidization history and plant inulin production.</title>
        <authorList>
            <person name="Fan W."/>
            <person name="Wang S."/>
            <person name="Wang H."/>
            <person name="Wang A."/>
            <person name="Jiang F."/>
            <person name="Liu H."/>
            <person name="Zhao H."/>
            <person name="Xu D."/>
            <person name="Zhang Y."/>
        </authorList>
    </citation>
    <scope>NUCLEOTIDE SEQUENCE [LARGE SCALE GENOMIC DNA]</scope>
    <source>
        <strain evidence="2">cv. Yunnan</strain>
        <tissue evidence="1">Leaves</tissue>
    </source>
</reference>
<keyword evidence="2" id="KW-1185">Reference proteome</keyword>
<name>A0ACB9K832_9ASTR</name>
<reference evidence="2" key="1">
    <citation type="journal article" date="2022" name="Mol. Ecol. Resour.">
        <title>The genomes of chicory, endive, great burdock and yacon provide insights into Asteraceae palaeo-polyploidization history and plant inulin production.</title>
        <authorList>
            <person name="Fan W."/>
            <person name="Wang S."/>
            <person name="Wang H."/>
            <person name="Wang A."/>
            <person name="Jiang F."/>
            <person name="Liu H."/>
            <person name="Zhao H."/>
            <person name="Xu D."/>
            <person name="Zhang Y."/>
        </authorList>
    </citation>
    <scope>NUCLEOTIDE SEQUENCE [LARGE SCALE GENOMIC DNA]</scope>
    <source>
        <strain evidence="2">cv. Yunnan</strain>
    </source>
</reference>
<organism evidence="1 2">
    <name type="scientific">Smallanthus sonchifolius</name>
    <dbReference type="NCBI Taxonomy" id="185202"/>
    <lineage>
        <taxon>Eukaryota</taxon>
        <taxon>Viridiplantae</taxon>
        <taxon>Streptophyta</taxon>
        <taxon>Embryophyta</taxon>
        <taxon>Tracheophyta</taxon>
        <taxon>Spermatophyta</taxon>
        <taxon>Magnoliopsida</taxon>
        <taxon>eudicotyledons</taxon>
        <taxon>Gunneridae</taxon>
        <taxon>Pentapetalae</taxon>
        <taxon>asterids</taxon>
        <taxon>campanulids</taxon>
        <taxon>Asterales</taxon>
        <taxon>Asteraceae</taxon>
        <taxon>Asteroideae</taxon>
        <taxon>Heliantheae alliance</taxon>
        <taxon>Millerieae</taxon>
        <taxon>Smallanthus</taxon>
    </lineage>
</organism>
<gene>
    <name evidence="1" type="ORF">L1987_02480</name>
</gene>
<sequence length="104" mass="10915">MLFAIVVGVATGGPLLALMYFTFIATMTLFVVISPLLVIFIPLLLGLGSACLTLGWVSQAVKSGRLQQRLEFATGKLKDTGSLWAGGLKQDVQSSPEDNTATGA</sequence>
<dbReference type="Proteomes" id="UP001056120">
    <property type="component" value="Linkage Group LG01"/>
</dbReference>
<evidence type="ECO:0000313" key="2">
    <source>
        <dbReference type="Proteomes" id="UP001056120"/>
    </source>
</evidence>
<proteinExistence type="predicted"/>
<comment type="caution">
    <text evidence="1">The sequence shown here is derived from an EMBL/GenBank/DDBJ whole genome shotgun (WGS) entry which is preliminary data.</text>
</comment>
<accession>A0ACB9K832</accession>
<protein>
    <submittedName>
        <fullName evidence="1">Uncharacterized protein</fullName>
    </submittedName>
</protein>
<dbReference type="EMBL" id="CM042018">
    <property type="protein sequence ID" value="KAI3828379.1"/>
    <property type="molecule type" value="Genomic_DNA"/>
</dbReference>
<evidence type="ECO:0000313" key="1">
    <source>
        <dbReference type="EMBL" id="KAI3828379.1"/>
    </source>
</evidence>